<sequence length="189" mass="21007">MIGVPSPGAPAAAPTLFTSTCTALSRLLQCAAPLVYRVIRRVAIPLVSRTNVDSRRLVSRWWLLPCKLTCRRNCSVKSSLARLPAQAQQGEYSSRRGPMRIGSRSNRRSRCQCEPELDLTVLNQHPTISGSHVLHAGEHRFQALEANCCTKWTQSSRLKPHGTYRNDKKSRKEADTDCDGRTDASNCTC</sequence>
<dbReference type="EMBL" id="KV427621">
    <property type="protein sequence ID" value="KZT07085.1"/>
    <property type="molecule type" value="Genomic_DNA"/>
</dbReference>
<keyword evidence="3" id="KW-1185">Reference proteome</keyword>
<reference evidence="2 3" key="1">
    <citation type="journal article" date="2016" name="Mol. Biol. Evol.">
        <title>Comparative Genomics of Early-Diverging Mushroom-Forming Fungi Provides Insights into the Origins of Lignocellulose Decay Capabilities.</title>
        <authorList>
            <person name="Nagy L.G."/>
            <person name="Riley R."/>
            <person name="Tritt A."/>
            <person name="Adam C."/>
            <person name="Daum C."/>
            <person name="Floudas D."/>
            <person name="Sun H."/>
            <person name="Yadav J.S."/>
            <person name="Pangilinan J."/>
            <person name="Larsson K.H."/>
            <person name="Matsuura K."/>
            <person name="Barry K."/>
            <person name="Labutti K."/>
            <person name="Kuo R."/>
            <person name="Ohm R.A."/>
            <person name="Bhattacharya S.S."/>
            <person name="Shirouzu T."/>
            <person name="Yoshinaga Y."/>
            <person name="Martin F.M."/>
            <person name="Grigoriev I.V."/>
            <person name="Hibbett D.S."/>
        </authorList>
    </citation>
    <scope>NUCLEOTIDE SEQUENCE [LARGE SCALE GENOMIC DNA]</scope>
    <source>
        <strain evidence="2 3">93-53</strain>
    </source>
</reference>
<dbReference type="Proteomes" id="UP000076871">
    <property type="component" value="Unassembled WGS sequence"/>
</dbReference>
<feature type="region of interest" description="Disordered" evidence="1">
    <location>
        <begin position="160"/>
        <end position="189"/>
    </location>
</feature>
<feature type="compositionally biased region" description="Basic and acidic residues" evidence="1">
    <location>
        <begin position="164"/>
        <end position="182"/>
    </location>
</feature>
<dbReference type="AlphaFoldDB" id="A0A165EHX9"/>
<proteinExistence type="predicted"/>
<gene>
    <name evidence="2" type="ORF">LAESUDRAFT_725448</name>
</gene>
<evidence type="ECO:0000313" key="3">
    <source>
        <dbReference type="Proteomes" id="UP000076871"/>
    </source>
</evidence>
<dbReference type="GeneID" id="63825850"/>
<dbReference type="RefSeq" id="XP_040764825.1">
    <property type="nucleotide sequence ID" value="XM_040908821.1"/>
</dbReference>
<dbReference type="InParanoid" id="A0A165EHX9"/>
<accession>A0A165EHX9</accession>
<evidence type="ECO:0000313" key="2">
    <source>
        <dbReference type="EMBL" id="KZT07085.1"/>
    </source>
</evidence>
<name>A0A165EHX9_9APHY</name>
<organism evidence="2 3">
    <name type="scientific">Laetiporus sulphureus 93-53</name>
    <dbReference type="NCBI Taxonomy" id="1314785"/>
    <lineage>
        <taxon>Eukaryota</taxon>
        <taxon>Fungi</taxon>
        <taxon>Dikarya</taxon>
        <taxon>Basidiomycota</taxon>
        <taxon>Agaricomycotina</taxon>
        <taxon>Agaricomycetes</taxon>
        <taxon>Polyporales</taxon>
        <taxon>Laetiporus</taxon>
    </lineage>
</organism>
<evidence type="ECO:0000256" key="1">
    <source>
        <dbReference type="SAM" id="MobiDB-lite"/>
    </source>
</evidence>
<protein>
    <submittedName>
        <fullName evidence="2">Uncharacterized protein</fullName>
    </submittedName>
</protein>
<feature type="region of interest" description="Disordered" evidence="1">
    <location>
        <begin position="87"/>
        <end position="107"/>
    </location>
</feature>